<dbReference type="SMART" id="SM00586">
    <property type="entry name" value="ZnF_DBF"/>
    <property type="match status" value="1"/>
</dbReference>
<evidence type="ECO:0000256" key="5">
    <source>
        <dbReference type="SAM" id="MobiDB-lite"/>
    </source>
</evidence>
<dbReference type="Gene3D" id="6.10.250.3410">
    <property type="entry name" value="DBF zinc finger"/>
    <property type="match status" value="1"/>
</dbReference>
<dbReference type="GO" id="GO:0003676">
    <property type="term" value="F:nucleic acid binding"/>
    <property type="evidence" value="ECO:0007669"/>
    <property type="project" value="InterPro"/>
</dbReference>
<feature type="region of interest" description="Disordered" evidence="5">
    <location>
        <begin position="282"/>
        <end position="309"/>
    </location>
</feature>
<dbReference type="GO" id="GO:0008270">
    <property type="term" value="F:zinc ion binding"/>
    <property type="evidence" value="ECO:0007669"/>
    <property type="project" value="UniProtKB-KW"/>
</dbReference>
<keyword evidence="2 4" id="KW-0863">Zinc-finger</keyword>
<feature type="compositionally biased region" description="Basic and acidic residues" evidence="5">
    <location>
        <begin position="806"/>
        <end position="816"/>
    </location>
</feature>
<feature type="compositionally biased region" description="Basic and acidic residues" evidence="5">
    <location>
        <begin position="764"/>
        <end position="773"/>
    </location>
</feature>
<evidence type="ECO:0000256" key="2">
    <source>
        <dbReference type="ARBA" id="ARBA00022771"/>
    </source>
</evidence>
<keyword evidence="8" id="KW-1185">Reference proteome</keyword>
<dbReference type="Pfam" id="PF07535">
    <property type="entry name" value="zf-DBF"/>
    <property type="match status" value="1"/>
</dbReference>
<evidence type="ECO:0000256" key="4">
    <source>
        <dbReference type="PROSITE-ProRule" id="PRU00600"/>
    </source>
</evidence>
<keyword evidence="3" id="KW-0862">Zinc</keyword>
<feature type="compositionally biased region" description="Polar residues" evidence="5">
    <location>
        <begin position="865"/>
        <end position="874"/>
    </location>
</feature>
<sequence>MLERTTRSYFEEVFTDDFKYLQSNISERRNTKGSVRLRQRSDDLLLEEHIMTRKTRTRRPRISALQSGYCAVCNVPYNNVEDHIQSKKHQKLIGEDANYIALNGSLNGFLQNNSIPFLNLNGIDAIGVHETSLDDFSPMHKKRNMRRTRAASVMFDRVNPSPLSPTGSDITGHHLRSRRNINYMTPPLDEDSLQEKPDLTLVEEPQELVESKEKETKGLRSTTRSLTKVVCPVAENNKEEEVWNSGRPKRACISKKRLSADERLNSSCKTYYKVEVVTPKLRQNSATKSQESTKRQQSQSPKRDDEKEKGLIVKFKKLRNSELIQLNNEATNFLFPKKDDSSEEEDDEANTTASSADSCSNTEIEDCKTSTPNVKNEDETSMDSTGKKKRRRTHAEAFIMDNQKYYKFETPGSSHCRLRYQGSYLPLVMKSPERPAKVEEDVKIETPPEEKKVKHVQSSKIKLSKYKFAFEQVPIHMGWYQAFQRLDNTEQTYPCFSNYLWEEIALPYQMRSIQPLDRKSCISHYQELLKGLMAVASVKSESTTRSPSPESMSSSSSLYDPDEDSKLSASTSSSICSADDRSAKVAKVGARKSSRVILPQPTSSSGKNPRKSPRQHASTLAILSDLIQQRKRRSKHRQPVEDVNQALTTIEEEQEILSAPVQEEVAPEPPPPPPPVRSPSPPPVQENECPPTPQNQTSPVKSRKGKPKIDYHSVVKQIDDELDTALDGDIDIEDYEIEMSDGNGVDFNNSRTTLDDIMGMYEENNSKETEKSCRRFFNGTPGRKPGYKKRKLNKTGWPSKTKKSSKKEPNKEKSEDENSSTVGSASVINSEAEDCEEGANVQETVEKQKPETMKRNSRRKEAPNNAKSRASDQSCDVIKSRVKVLSNKLVNSELPQPYVCVQKLDSKKLSKTVIVTPQRTTKKQRRMPGSPKSPRTLRKPRGRWYRER</sequence>
<evidence type="ECO:0000256" key="3">
    <source>
        <dbReference type="ARBA" id="ARBA00022833"/>
    </source>
</evidence>
<reference evidence="7" key="1">
    <citation type="submission" date="2022-01" db="EMBL/GenBank/DDBJ databases">
        <authorList>
            <person name="King R."/>
        </authorList>
    </citation>
    <scope>NUCLEOTIDE SEQUENCE</scope>
</reference>
<feature type="compositionally biased region" description="Pro residues" evidence="5">
    <location>
        <begin position="667"/>
        <end position="684"/>
    </location>
</feature>
<feature type="compositionally biased region" description="Low complexity" evidence="5">
    <location>
        <begin position="540"/>
        <end position="559"/>
    </location>
</feature>
<protein>
    <recommendedName>
        <fullName evidence="6">DBF4-type domain-containing protein</fullName>
    </recommendedName>
</protein>
<proteinExistence type="predicted"/>
<evidence type="ECO:0000313" key="7">
    <source>
        <dbReference type="EMBL" id="CAG9834109.1"/>
    </source>
</evidence>
<feature type="compositionally biased region" description="Polar residues" evidence="5">
    <location>
        <begin position="282"/>
        <end position="300"/>
    </location>
</feature>
<feature type="compositionally biased region" description="Basic and acidic residues" evidence="5">
    <location>
        <begin position="844"/>
        <end position="862"/>
    </location>
</feature>
<keyword evidence="1" id="KW-0479">Metal-binding</keyword>
<feature type="region of interest" description="Disordered" evidence="5">
    <location>
        <begin position="761"/>
        <end position="877"/>
    </location>
</feature>
<evidence type="ECO:0000313" key="8">
    <source>
        <dbReference type="Proteomes" id="UP001153709"/>
    </source>
</evidence>
<dbReference type="OrthoDB" id="21380at2759"/>
<evidence type="ECO:0000259" key="6">
    <source>
        <dbReference type="PROSITE" id="PS51265"/>
    </source>
</evidence>
<organism evidence="7 8">
    <name type="scientific">Diabrotica balteata</name>
    <name type="common">Banded cucumber beetle</name>
    <dbReference type="NCBI Taxonomy" id="107213"/>
    <lineage>
        <taxon>Eukaryota</taxon>
        <taxon>Metazoa</taxon>
        <taxon>Ecdysozoa</taxon>
        <taxon>Arthropoda</taxon>
        <taxon>Hexapoda</taxon>
        <taxon>Insecta</taxon>
        <taxon>Pterygota</taxon>
        <taxon>Neoptera</taxon>
        <taxon>Endopterygota</taxon>
        <taxon>Coleoptera</taxon>
        <taxon>Polyphaga</taxon>
        <taxon>Cucujiformia</taxon>
        <taxon>Chrysomeloidea</taxon>
        <taxon>Chrysomelidae</taxon>
        <taxon>Galerucinae</taxon>
        <taxon>Diabroticina</taxon>
        <taxon>Diabroticites</taxon>
        <taxon>Diabrotica</taxon>
    </lineage>
</organism>
<dbReference type="Proteomes" id="UP001153709">
    <property type="component" value="Chromosome 5"/>
</dbReference>
<feature type="compositionally biased region" description="Low complexity" evidence="5">
    <location>
        <begin position="567"/>
        <end position="577"/>
    </location>
</feature>
<evidence type="ECO:0000256" key="1">
    <source>
        <dbReference type="ARBA" id="ARBA00022723"/>
    </source>
</evidence>
<dbReference type="PROSITE" id="PS51265">
    <property type="entry name" value="ZF_DBF4"/>
    <property type="match status" value="1"/>
</dbReference>
<feature type="compositionally biased region" description="Polar residues" evidence="5">
    <location>
        <begin position="350"/>
        <end position="362"/>
    </location>
</feature>
<dbReference type="EMBL" id="OU898280">
    <property type="protein sequence ID" value="CAG9834109.1"/>
    <property type="molecule type" value="Genomic_DNA"/>
</dbReference>
<feature type="region of interest" description="Disordered" evidence="5">
    <location>
        <begin position="540"/>
        <end position="617"/>
    </location>
</feature>
<name>A0A9N9T2G6_DIABA</name>
<dbReference type="AlphaFoldDB" id="A0A9N9T2G6"/>
<dbReference type="InterPro" id="IPR006572">
    <property type="entry name" value="Znf_DBF"/>
</dbReference>
<gene>
    <name evidence="7" type="ORF">DIABBA_LOCUS7450</name>
</gene>
<feature type="compositionally biased region" description="Basic residues" evidence="5">
    <location>
        <begin position="935"/>
        <end position="948"/>
    </location>
</feature>
<feature type="region of interest" description="Disordered" evidence="5">
    <location>
        <begin position="658"/>
        <end position="712"/>
    </location>
</feature>
<feature type="region of interest" description="Disordered" evidence="5">
    <location>
        <begin position="912"/>
        <end position="948"/>
    </location>
</feature>
<feature type="domain" description="DBF4-type" evidence="6">
    <location>
        <begin position="63"/>
        <end position="112"/>
    </location>
</feature>
<dbReference type="InterPro" id="IPR038545">
    <property type="entry name" value="Znf_DBF_sf"/>
</dbReference>
<feature type="region of interest" description="Disordered" evidence="5">
    <location>
        <begin position="335"/>
        <end position="392"/>
    </location>
</feature>
<accession>A0A9N9T2G6</accession>